<dbReference type="Gene3D" id="3.90.1410.10">
    <property type="entry name" value="set domain protein methyltransferase, domain 1"/>
    <property type="match status" value="1"/>
</dbReference>
<dbReference type="PANTHER" id="PTHR13271">
    <property type="entry name" value="UNCHARACTERIZED PUTATIVE METHYLTRANSFERASE"/>
    <property type="match status" value="1"/>
</dbReference>
<protein>
    <recommendedName>
        <fullName evidence="4">SET domain-containing protein</fullName>
    </recommendedName>
</protein>
<gene>
    <name evidence="2" type="ORF">CYCCA115_LOCUS7363</name>
</gene>
<evidence type="ECO:0000313" key="2">
    <source>
        <dbReference type="EMBL" id="CAJ1941121.1"/>
    </source>
</evidence>
<dbReference type="SUPFAM" id="SSF82199">
    <property type="entry name" value="SET domain"/>
    <property type="match status" value="1"/>
</dbReference>
<evidence type="ECO:0000256" key="1">
    <source>
        <dbReference type="SAM" id="SignalP"/>
    </source>
</evidence>
<dbReference type="AlphaFoldDB" id="A0AAD2FLI2"/>
<sequence>MKHTFLILLALADYHSTTALQQQRQPAIKKSSPPIQPPLNNDVAFLRWIDEQPNVERSVAVQDDGIAGRGLVATCLLQPGQVAASIPPALTIRHEDDNENDNWAGELAAKLLNHVHRGPSSALAAYIEYGLPETAPTVPCRWDTEQLMQLQNATLLETIQQVSEWRHDQTSRHCTTSDDSEYLKYLDLVCSRTLKGGGGRQLVPLIDLANHATREQGGGQFRVLKDGTVQLLVGERTIQPGQAVTLDYGARNVDDFLLHYGFVPDRCYSDSVSLLIQRKEDDGDSSSSTEIFSWNDCQGFRGHPDSSVRSAARTLLESFPTSLEDDVQRLNQGQNHDYPVDRSIVSYRYAKKSMLASLAGVHQWS</sequence>
<evidence type="ECO:0008006" key="4">
    <source>
        <dbReference type="Google" id="ProtNLM"/>
    </source>
</evidence>
<feature type="signal peptide" evidence="1">
    <location>
        <begin position="1"/>
        <end position="19"/>
    </location>
</feature>
<feature type="chain" id="PRO_5042136068" description="SET domain-containing protein" evidence="1">
    <location>
        <begin position="20"/>
        <end position="365"/>
    </location>
</feature>
<dbReference type="CDD" id="cd10527">
    <property type="entry name" value="SET_LSMT"/>
    <property type="match status" value="1"/>
</dbReference>
<proteinExistence type="predicted"/>
<evidence type="ECO:0000313" key="3">
    <source>
        <dbReference type="Proteomes" id="UP001295423"/>
    </source>
</evidence>
<dbReference type="PANTHER" id="PTHR13271:SF151">
    <property type="entry name" value="SET DOMAIN-CONTAINING PROTEIN 4"/>
    <property type="match status" value="1"/>
</dbReference>
<dbReference type="EMBL" id="CAKOGP040001001">
    <property type="protein sequence ID" value="CAJ1941121.1"/>
    <property type="molecule type" value="Genomic_DNA"/>
</dbReference>
<organism evidence="2 3">
    <name type="scientific">Cylindrotheca closterium</name>
    <dbReference type="NCBI Taxonomy" id="2856"/>
    <lineage>
        <taxon>Eukaryota</taxon>
        <taxon>Sar</taxon>
        <taxon>Stramenopiles</taxon>
        <taxon>Ochrophyta</taxon>
        <taxon>Bacillariophyta</taxon>
        <taxon>Bacillariophyceae</taxon>
        <taxon>Bacillariophycidae</taxon>
        <taxon>Bacillariales</taxon>
        <taxon>Bacillariaceae</taxon>
        <taxon>Cylindrotheca</taxon>
    </lineage>
</organism>
<dbReference type="InterPro" id="IPR046341">
    <property type="entry name" value="SET_dom_sf"/>
</dbReference>
<name>A0AAD2FLI2_9STRA</name>
<comment type="caution">
    <text evidence="2">The sequence shown here is derived from an EMBL/GenBank/DDBJ whole genome shotgun (WGS) entry which is preliminary data.</text>
</comment>
<keyword evidence="3" id="KW-1185">Reference proteome</keyword>
<keyword evidence="1" id="KW-0732">Signal</keyword>
<dbReference type="GO" id="GO:0016279">
    <property type="term" value="F:protein-lysine N-methyltransferase activity"/>
    <property type="evidence" value="ECO:0007669"/>
    <property type="project" value="TreeGrafter"/>
</dbReference>
<dbReference type="Proteomes" id="UP001295423">
    <property type="component" value="Unassembled WGS sequence"/>
</dbReference>
<dbReference type="InterPro" id="IPR050600">
    <property type="entry name" value="SETD3_SETD6_MTase"/>
</dbReference>
<accession>A0AAD2FLI2</accession>
<reference evidence="2" key="1">
    <citation type="submission" date="2023-08" db="EMBL/GenBank/DDBJ databases">
        <authorList>
            <person name="Audoor S."/>
            <person name="Bilcke G."/>
        </authorList>
    </citation>
    <scope>NUCLEOTIDE SEQUENCE</scope>
</reference>